<keyword evidence="4 7" id="KW-1133">Transmembrane helix</keyword>
<proteinExistence type="inferred from homology"/>
<dbReference type="FunFam" id="1.20.58.340:FF:000008">
    <property type="entry name" value="CorA family metal ion transporter"/>
    <property type="match status" value="1"/>
</dbReference>
<dbReference type="Pfam" id="PF01544">
    <property type="entry name" value="CorA"/>
    <property type="match status" value="1"/>
</dbReference>
<comment type="similarity">
    <text evidence="2">Belongs to the CorA metal ion transporter (MIT) (TC 1.A.35) family.</text>
</comment>
<keyword evidence="3 7" id="KW-0812">Transmembrane</keyword>
<dbReference type="Gene3D" id="1.20.58.340">
    <property type="entry name" value="Magnesium transport protein CorA, transmembrane region"/>
    <property type="match status" value="2"/>
</dbReference>
<feature type="transmembrane region" description="Helical" evidence="7">
    <location>
        <begin position="170"/>
        <end position="195"/>
    </location>
</feature>
<dbReference type="PANTHER" id="PTHR21535:SF55">
    <property type="entry name" value="MAGNESIUM TRANSPORTER ALR1-RELATED"/>
    <property type="match status" value="1"/>
</dbReference>
<comment type="caution">
    <text evidence="8">The sequence shown here is derived from an EMBL/GenBank/DDBJ whole genome shotgun (WGS) entry which is preliminary data.</text>
</comment>
<dbReference type="AlphaFoldDB" id="A0AAD5FYY9"/>
<feature type="compositionally biased region" description="Low complexity" evidence="6">
    <location>
        <begin position="17"/>
        <end position="29"/>
    </location>
</feature>
<keyword evidence="9" id="KW-1185">Reference proteome</keyword>
<feature type="transmembrane region" description="Helical" evidence="7">
    <location>
        <begin position="140"/>
        <end position="158"/>
    </location>
</feature>
<sequence>MFAKRCQDEAALGYEKQQQQLRQQQRYQQDYTSPRSTSPHIPETQGSSAAALSSSGNPPNSEHSTAREPHQWSQSMADNARPRADIALYLGDIQDHIITMFQNLLAYEKIFSRSHSNYLAQLQVESFNSNNKITQMFSKVTIIGTMLVPLNLVTGLFGMNVKVPGQDSSIAWFFGIVGVLVVVVIASIAFANWWLKSINRQINNENRGGLISSRRSIRSLGLRRHSAKSVISFPNKYE</sequence>
<accession>A0AAD5FYY9</accession>
<dbReference type="GO" id="GO:0015095">
    <property type="term" value="F:magnesium ion transmembrane transporter activity"/>
    <property type="evidence" value="ECO:0007669"/>
    <property type="project" value="TreeGrafter"/>
</dbReference>
<dbReference type="InterPro" id="IPR002523">
    <property type="entry name" value="MgTranspt_CorA/ZnTranspt_ZntB"/>
</dbReference>
<dbReference type="GO" id="GO:0005886">
    <property type="term" value="C:plasma membrane"/>
    <property type="evidence" value="ECO:0007669"/>
    <property type="project" value="TreeGrafter"/>
</dbReference>
<dbReference type="RefSeq" id="XP_051609299.1">
    <property type="nucleotide sequence ID" value="XM_051751487.1"/>
</dbReference>
<feature type="compositionally biased region" description="Low complexity" evidence="6">
    <location>
        <begin position="46"/>
        <end position="61"/>
    </location>
</feature>
<feature type="region of interest" description="Disordered" evidence="6">
    <location>
        <begin position="14"/>
        <end position="77"/>
    </location>
</feature>
<evidence type="ECO:0000313" key="8">
    <source>
        <dbReference type="EMBL" id="KAI5959192.1"/>
    </source>
</evidence>
<dbReference type="Proteomes" id="UP001204833">
    <property type="component" value="Unassembled WGS sequence"/>
</dbReference>
<name>A0AAD5FYY9_9ASCO</name>
<evidence type="ECO:0000256" key="5">
    <source>
        <dbReference type="ARBA" id="ARBA00023136"/>
    </source>
</evidence>
<organism evidence="8 9">
    <name type="scientific">Candida theae</name>
    <dbReference type="NCBI Taxonomy" id="1198502"/>
    <lineage>
        <taxon>Eukaryota</taxon>
        <taxon>Fungi</taxon>
        <taxon>Dikarya</taxon>
        <taxon>Ascomycota</taxon>
        <taxon>Saccharomycotina</taxon>
        <taxon>Pichiomycetes</taxon>
        <taxon>Debaryomycetaceae</taxon>
        <taxon>Candida/Lodderomyces clade</taxon>
        <taxon>Candida</taxon>
    </lineage>
</organism>
<reference evidence="8 9" key="1">
    <citation type="journal article" date="2022" name="DNA Res.">
        <title>Genome analysis of five recently described species of the CUG-Ser clade uncovers Candida theae as a new hybrid lineage with pathogenic potential in the Candida parapsilosis species complex.</title>
        <authorList>
            <person name="Mixao V."/>
            <person name="Del Olmo V."/>
            <person name="Hegedusova E."/>
            <person name="Saus E."/>
            <person name="Pryszcz L."/>
            <person name="Cillingova A."/>
            <person name="Nosek J."/>
            <person name="Gabaldon T."/>
        </authorList>
    </citation>
    <scope>NUCLEOTIDE SEQUENCE [LARGE SCALE GENOMIC DNA]</scope>
    <source>
        <strain evidence="8 9">CBS 12239</strain>
    </source>
</reference>
<feature type="compositionally biased region" description="Polar residues" evidence="6">
    <location>
        <begin position="30"/>
        <end position="39"/>
    </location>
</feature>
<gene>
    <name evidence="8" type="ORF">KGF57_002198</name>
</gene>
<evidence type="ECO:0000256" key="4">
    <source>
        <dbReference type="ARBA" id="ARBA00022989"/>
    </source>
</evidence>
<evidence type="ECO:0000313" key="9">
    <source>
        <dbReference type="Proteomes" id="UP001204833"/>
    </source>
</evidence>
<dbReference type="SUPFAM" id="SSF144083">
    <property type="entry name" value="Magnesium transport protein CorA, transmembrane region"/>
    <property type="match status" value="1"/>
</dbReference>
<comment type="subcellular location">
    <subcellularLocation>
        <location evidence="1">Membrane</location>
        <topology evidence="1">Multi-pass membrane protein</topology>
    </subcellularLocation>
</comment>
<dbReference type="EMBL" id="JAIHNG010000109">
    <property type="protein sequence ID" value="KAI5959192.1"/>
    <property type="molecule type" value="Genomic_DNA"/>
</dbReference>
<evidence type="ECO:0000256" key="3">
    <source>
        <dbReference type="ARBA" id="ARBA00022692"/>
    </source>
</evidence>
<evidence type="ECO:0000256" key="1">
    <source>
        <dbReference type="ARBA" id="ARBA00004141"/>
    </source>
</evidence>
<evidence type="ECO:0000256" key="2">
    <source>
        <dbReference type="ARBA" id="ARBA00009765"/>
    </source>
</evidence>
<dbReference type="GeneID" id="76150257"/>
<dbReference type="PANTHER" id="PTHR21535">
    <property type="entry name" value="MAGNESIUM AND COBALT TRANSPORT PROTEIN/MITOCHONDRIAL IMPORT INNER MEMBRANE TRANSLOCASE SUBUNIT TIM8"/>
    <property type="match status" value="1"/>
</dbReference>
<evidence type="ECO:0000256" key="6">
    <source>
        <dbReference type="SAM" id="MobiDB-lite"/>
    </source>
</evidence>
<evidence type="ECO:0000256" key="7">
    <source>
        <dbReference type="SAM" id="Phobius"/>
    </source>
</evidence>
<protein>
    <submittedName>
        <fullName evidence="8">ALR1</fullName>
    </submittedName>
</protein>
<keyword evidence="5 7" id="KW-0472">Membrane</keyword>
<dbReference type="GO" id="GO:0010961">
    <property type="term" value="P:intracellular magnesium ion homeostasis"/>
    <property type="evidence" value="ECO:0007669"/>
    <property type="project" value="TreeGrafter"/>
</dbReference>
<dbReference type="InterPro" id="IPR045863">
    <property type="entry name" value="CorA_TM1_TM2"/>
</dbReference>